<dbReference type="SUPFAM" id="SSF50475">
    <property type="entry name" value="FMN-binding split barrel"/>
    <property type="match status" value="1"/>
</dbReference>
<accession>A0A543CUL0</accession>
<evidence type="ECO:0000313" key="2">
    <source>
        <dbReference type="Proteomes" id="UP000316096"/>
    </source>
</evidence>
<name>A0A543CUL0_9ACTN</name>
<comment type="caution">
    <text evidence="1">The sequence shown here is derived from an EMBL/GenBank/DDBJ whole genome shotgun (WGS) entry which is preliminary data.</text>
</comment>
<keyword evidence="2" id="KW-1185">Reference proteome</keyword>
<proteinExistence type="predicted"/>
<dbReference type="RefSeq" id="WP_141960620.1">
    <property type="nucleotide sequence ID" value="NZ_VFOZ01000001.1"/>
</dbReference>
<reference evidence="1 2" key="1">
    <citation type="submission" date="2019-06" db="EMBL/GenBank/DDBJ databases">
        <title>Sequencing the genomes of 1000 actinobacteria strains.</title>
        <authorList>
            <person name="Klenk H.-P."/>
        </authorList>
    </citation>
    <scope>NUCLEOTIDE SEQUENCE [LARGE SCALE GENOMIC DNA]</scope>
    <source>
        <strain evidence="1 2">DSM 102200</strain>
    </source>
</reference>
<dbReference type="Proteomes" id="UP000316096">
    <property type="component" value="Unassembled WGS sequence"/>
</dbReference>
<dbReference type="InterPro" id="IPR012349">
    <property type="entry name" value="Split_barrel_FMN-bd"/>
</dbReference>
<protein>
    <submittedName>
        <fullName evidence="1">Pyridoxamine 5'-phosphate oxidase-like protein</fullName>
    </submittedName>
</protein>
<dbReference type="AlphaFoldDB" id="A0A543CUL0"/>
<dbReference type="InterPro" id="IPR024747">
    <property type="entry name" value="Pyridox_Oxase-rel"/>
</dbReference>
<dbReference type="Pfam" id="PF12900">
    <property type="entry name" value="Pyridox_ox_2"/>
    <property type="match status" value="1"/>
</dbReference>
<dbReference type="OrthoDB" id="3212118at2"/>
<organism evidence="1 2">
    <name type="scientific">Actinoallomurus bryophytorum</name>
    <dbReference type="NCBI Taxonomy" id="1490222"/>
    <lineage>
        <taxon>Bacteria</taxon>
        <taxon>Bacillati</taxon>
        <taxon>Actinomycetota</taxon>
        <taxon>Actinomycetes</taxon>
        <taxon>Streptosporangiales</taxon>
        <taxon>Thermomonosporaceae</taxon>
        <taxon>Actinoallomurus</taxon>
    </lineage>
</organism>
<dbReference type="EMBL" id="VFOZ01000001">
    <property type="protein sequence ID" value="TQM00802.1"/>
    <property type="molecule type" value="Genomic_DNA"/>
</dbReference>
<evidence type="ECO:0000313" key="1">
    <source>
        <dbReference type="EMBL" id="TQM00802.1"/>
    </source>
</evidence>
<gene>
    <name evidence="1" type="ORF">FB559_6525</name>
</gene>
<sequence length="151" mass="16335">MKAEKDDPRSISREQSLALAASVPIGRVVYTDQALPAVIPMNFVLDGDEVVIHIESGSTLAAAIPNAVVAFQVDDFDSDTTTGWTVTITGQARLVDGGEERTRLARLPLRPWVPTKNGRFIRIPARHVAGHRLGPARTDTLDEVVAQGQMP</sequence>
<dbReference type="Gene3D" id="2.30.110.10">
    <property type="entry name" value="Electron Transport, Fmn-binding Protein, Chain A"/>
    <property type="match status" value="1"/>
</dbReference>